<dbReference type="AlphaFoldDB" id="A0A6S7JHY1"/>
<protein>
    <submittedName>
        <fullName evidence="1">Uncharacterized protein</fullName>
    </submittedName>
</protein>
<dbReference type="Proteomes" id="UP001152795">
    <property type="component" value="Unassembled WGS sequence"/>
</dbReference>
<sequence>MPLKTVKIHQNDQPLMNSNLTRLIKKRQKALARNKHAFYKQLRNKVNRSGKNCRKLYYEAKVKELKHTKPKDWWKEVKRLCGHQQKSTSNIFANLQQDTQDLDSLSNFINDCFLEPMCDYQPLSDSTTTMTDNNSIICLTEEEVFKSLN</sequence>
<comment type="caution">
    <text evidence="1">The sequence shown here is derived from an EMBL/GenBank/DDBJ whole genome shotgun (WGS) entry which is preliminary data.</text>
</comment>
<feature type="non-terminal residue" evidence="1">
    <location>
        <position position="149"/>
    </location>
</feature>
<dbReference type="OrthoDB" id="10037236at2759"/>
<evidence type="ECO:0000313" key="2">
    <source>
        <dbReference type="Proteomes" id="UP001152795"/>
    </source>
</evidence>
<gene>
    <name evidence="1" type="ORF">PACLA_8A005985</name>
</gene>
<dbReference type="PANTHER" id="PTHR47510">
    <property type="entry name" value="REVERSE TRANSCRIPTASE DOMAIN-CONTAINING PROTEIN"/>
    <property type="match status" value="1"/>
</dbReference>
<proteinExistence type="predicted"/>
<name>A0A6S7JHY1_PARCT</name>
<accession>A0A6S7JHY1</accession>
<keyword evidence="2" id="KW-1185">Reference proteome</keyword>
<evidence type="ECO:0000313" key="1">
    <source>
        <dbReference type="EMBL" id="CAB4030677.1"/>
    </source>
</evidence>
<dbReference type="PANTHER" id="PTHR47510:SF3">
    <property type="entry name" value="ENDO_EXONUCLEASE_PHOSPHATASE DOMAIN-CONTAINING PROTEIN"/>
    <property type="match status" value="1"/>
</dbReference>
<dbReference type="EMBL" id="CACRXK020017059">
    <property type="protein sequence ID" value="CAB4030677.1"/>
    <property type="molecule type" value="Genomic_DNA"/>
</dbReference>
<organism evidence="1 2">
    <name type="scientific">Paramuricea clavata</name>
    <name type="common">Red gorgonian</name>
    <name type="synonym">Violescent sea-whip</name>
    <dbReference type="NCBI Taxonomy" id="317549"/>
    <lineage>
        <taxon>Eukaryota</taxon>
        <taxon>Metazoa</taxon>
        <taxon>Cnidaria</taxon>
        <taxon>Anthozoa</taxon>
        <taxon>Octocorallia</taxon>
        <taxon>Malacalcyonacea</taxon>
        <taxon>Plexauridae</taxon>
        <taxon>Paramuricea</taxon>
    </lineage>
</organism>
<reference evidence="1" key="1">
    <citation type="submission" date="2020-04" db="EMBL/GenBank/DDBJ databases">
        <authorList>
            <person name="Alioto T."/>
            <person name="Alioto T."/>
            <person name="Gomez Garrido J."/>
        </authorList>
    </citation>
    <scope>NUCLEOTIDE SEQUENCE</scope>
    <source>
        <strain evidence="1">A484AB</strain>
    </source>
</reference>